<dbReference type="Gene3D" id="2.40.30.170">
    <property type="match status" value="1"/>
</dbReference>
<feature type="domain" description="AprE-like long alpha-helical hairpin" evidence="11">
    <location>
        <begin position="139"/>
        <end position="314"/>
    </location>
</feature>
<feature type="coiled-coil region" evidence="10">
    <location>
        <begin position="185"/>
        <end position="226"/>
    </location>
</feature>
<keyword evidence="4 9" id="KW-1003">Cell membrane</keyword>
<evidence type="ECO:0000259" key="11">
    <source>
        <dbReference type="Pfam" id="PF25994"/>
    </source>
</evidence>
<keyword evidence="8 9" id="KW-0472">Membrane</keyword>
<evidence type="ECO:0000256" key="5">
    <source>
        <dbReference type="ARBA" id="ARBA00022519"/>
    </source>
</evidence>
<keyword evidence="3 9" id="KW-0813">Transport</keyword>
<dbReference type="PANTHER" id="PTHR30386:SF26">
    <property type="entry name" value="TRANSPORT PROTEIN COMB"/>
    <property type="match status" value="1"/>
</dbReference>
<evidence type="ECO:0000259" key="12">
    <source>
        <dbReference type="Pfam" id="PF26002"/>
    </source>
</evidence>
<protein>
    <recommendedName>
        <fullName evidence="9">Membrane fusion protein (MFP) family protein</fullName>
    </recommendedName>
</protein>
<dbReference type="Pfam" id="PF25994">
    <property type="entry name" value="HH_AprE"/>
    <property type="match status" value="1"/>
</dbReference>
<dbReference type="InterPro" id="IPR050739">
    <property type="entry name" value="MFP"/>
</dbReference>
<dbReference type="InterPro" id="IPR058982">
    <property type="entry name" value="Beta-barrel_AprE"/>
</dbReference>
<accession>A0ABU4S5M7</accession>
<comment type="subcellular location">
    <subcellularLocation>
        <location evidence="1 9">Cell inner membrane</location>
        <topology evidence="1 9">Single-pass membrane protein</topology>
    </subcellularLocation>
</comment>
<dbReference type="Proteomes" id="UP001273505">
    <property type="component" value="Unassembled WGS sequence"/>
</dbReference>
<proteinExistence type="inferred from homology"/>
<dbReference type="SUPFAM" id="SSF111369">
    <property type="entry name" value="HlyD-like secretion proteins"/>
    <property type="match status" value="1"/>
</dbReference>
<dbReference type="InterPro" id="IPR058781">
    <property type="entry name" value="HH_AprE-like"/>
</dbReference>
<evidence type="ECO:0000256" key="6">
    <source>
        <dbReference type="ARBA" id="ARBA00022692"/>
    </source>
</evidence>
<dbReference type="InterPro" id="IPR006144">
    <property type="entry name" value="Secretion_HlyD_CS"/>
</dbReference>
<evidence type="ECO:0000256" key="7">
    <source>
        <dbReference type="ARBA" id="ARBA00022989"/>
    </source>
</evidence>
<dbReference type="InterPro" id="IPR010129">
    <property type="entry name" value="T1SS_HlyD"/>
</dbReference>
<feature type="coiled-coil region" evidence="10">
    <location>
        <begin position="251"/>
        <end position="292"/>
    </location>
</feature>
<keyword evidence="7 9" id="KW-1133">Transmembrane helix</keyword>
<dbReference type="PRINTS" id="PR01490">
    <property type="entry name" value="RTXTOXIND"/>
</dbReference>
<dbReference type="EMBL" id="JAXAFO010000043">
    <property type="protein sequence ID" value="MDX6851208.1"/>
    <property type="molecule type" value="Genomic_DNA"/>
</dbReference>
<feature type="transmembrane region" description="Helical" evidence="9">
    <location>
        <begin position="64"/>
        <end position="82"/>
    </location>
</feature>
<sequence length="473" mass="52784">MAKTREEKHFKTLGKSIDGLSRPMSRRVDKLWSRWIAPSSELSRDWLEDADWAKIQQEPVRARSLLFGMFIVLVVLVIWASLAQIDEVARGQGKVIPSRQTQIVQSFDGGVVEKILVEEGQVVEKGALVMQIDPTRFVSSYRENRVQYLSLLARSARLQALATGDALDIPAEVVKQEPALADNERTLYHSNLAELEQQISRATQQLLQRQEELSEVDAKLKQATRAAELSSQELAVTKPLLGSGAISEVEILRLERDLSNAEGERDQAIAQRERILSAIREARNNITEVELAAKNEWRGQLSETLAKLSSLSETGLGLADRVKYADIRAPVRGTIQRLFINTEGGVVQPGSEVVEMTPLDDQLLIEAKISPKDIAFLKPGQKAMVKFTAYDFTVYGGLTGELEHISADTITDNEDDQTYYLVRVRTEESGFDEGTQIIPGMTTQVDIITGKKTVMSYLLKPILRAKQNALTER</sequence>
<evidence type="ECO:0000256" key="2">
    <source>
        <dbReference type="ARBA" id="ARBA00009477"/>
    </source>
</evidence>
<feature type="domain" description="AprE-like beta-barrel" evidence="12">
    <location>
        <begin position="363"/>
        <end position="450"/>
    </location>
</feature>
<dbReference type="PROSITE" id="PS00543">
    <property type="entry name" value="HLYD_FAMILY"/>
    <property type="match status" value="1"/>
</dbReference>
<dbReference type="RefSeq" id="WP_302720581.1">
    <property type="nucleotide sequence ID" value="NZ_JAULRU010000126.1"/>
</dbReference>
<evidence type="ECO:0000256" key="4">
    <source>
        <dbReference type="ARBA" id="ARBA00022475"/>
    </source>
</evidence>
<dbReference type="PANTHER" id="PTHR30386">
    <property type="entry name" value="MEMBRANE FUSION SUBUNIT OF EMRAB-TOLC MULTIDRUG EFFLUX PUMP"/>
    <property type="match status" value="1"/>
</dbReference>
<organism evidence="13 14">
    <name type="scientific">Gilvimarinus gilvus</name>
    <dbReference type="NCBI Taxonomy" id="3058038"/>
    <lineage>
        <taxon>Bacteria</taxon>
        <taxon>Pseudomonadati</taxon>
        <taxon>Pseudomonadota</taxon>
        <taxon>Gammaproteobacteria</taxon>
        <taxon>Cellvibrionales</taxon>
        <taxon>Cellvibrionaceae</taxon>
        <taxon>Gilvimarinus</taxon>
    </lineage>
</organism>
<keyword evidence="14" id="KW-1185">Reference proteome</keyword>
<keyword evidence="5 9" id="KW-0997">Cell inner membrane</keyword>
<keyword evidence="6 9" id="KW-0812">Transmembrane</keyword>
<evidence type="ECO:0000256" key="8">
    <source>
        <dbReference type="ARBA" id="ARBA00023136"/>
    </source>
</evidence>
<dbReference type="NCBIfam" id="TIGR01843">
    <property type="entry name" value="type_I_hlyD"/>
    <property type="match status" value="1"/>
</dbReference>
<dbReference type="Gene3D" id="2.40.50.100">
    <property type="match status" value="1"/>
</dbReference>
<comment type="caution">
    <text evidence="13">The sequence shown here is derived from an EMBL/GenBank/DDBJ whole genome shotgun (WGS) entry which is preliminary data.</text>
</comment>
<evidence type="ECO:0000313" key="13">
    <source>
        <dbReference type="EMBL" id="MDX6851208.1"/>
    </source>
</evidence>
<comment type="similarity">
    <text evidence="2 9">Belongs to the membrane fusion protein (MFP) (TC 8.A.1) family.</text>
</comment>
<evidence type="ECO:0000256" key="9">
    <source>
        <dbReference type="RuleBase" id="RU365093"/>
    </source>
</evidence>
<evidence type="ECO:0000313" key="14">
    <source>
        <dbReference type="Proteomes" id="UP001273505"/>
    </source>
</evidence>
<name>A0ABU4S5M7_9GAMM</name>
<evidence type="ECO:0000256" key="10">
    <source>
        <dbReference type="SAM" id="Coils"/>
    </source>
</evidence>
<evidence type="ECO:0000256" key="3">
    <source>
        <dbReference type="ARBA" id="ARBA00022448"/>
    </source>
</evidence>
<gene>
    <name evidence="13" type="ORF">SCD92_17660</name>
</gene>
<reference evidence="13 14" key="1">
    <citation type="submission" date="2023-11" db="EMBL/GenBank/DDBJ databases">
        <title>Gilvimarinus fulvus sp. nov., isolated from the surface of Kelp.</title>
        <authorList>
            <person name="Sun Y.Y."/>
            <person name="Gong Y."/>
            <person name="Du Z.J."/>
        </authorList>
    </citation>
    <scope>NUCLEOTIDE SEQUENCE [LARGE SCALE GENOMIC DNA]</scope>
    <source>
        <strain evidence="13 14">SDUM040013</strain>
    </source>
</reference>
<dbReference type="Pfam" id="PF26002">
    <property type="entry name" value="Beta-barrel_AprE"/>
    <property type="match status" value="1"/>
</dbReference>
<evidence type="ECO:0000256" key="1">
    <source>
        <dbReference type="ARBA" id="ARBA00004377"/>
    </source>
</evidence>
<keyword evidence="10" id="KW-0175">Coiled coil</keyword>